<dbReference type="AlphaFoldDB" id="A0A0R1TS13"/>
<organism evidence="1 2">
    <name type="scientific">Ligilactobacillus apodemi DSM 16634 = JCM 16172</name>
    <dbReference type="NCBI Taxonomy" id="1423724"/>
    <lineage>
        <taxon>Bacteria</taxon>
        <taxon>Bacillati</taxon>
        <taxon>Bacillota</taxon>
        <taxon>Bacilli</taxon>
        <taxon>Lactobacillales</taxon>
        <taxon>Lactobacillaceae</taxon>
        <taxon>Ligilactobacillus</taxon>
    </lineage>
</organism>
<sequence length="110" mass="12075">MILKINEKDVELKFGIRFVRELDKVGGVDTGNFNMGMALTKAIPALQAYDPVALSNVIYAASYGNTPRPGMTEVDDFLDGYAKIEKLFDDVTKEMMKANAVKVAAKNLKA</sequence>
<evidence type="ECO:0008006" key="3">
    <source>
        <dbReference type="Google" id="ProtNLM"/>
    </source>
</evidence>
<dbReference type="Pfam" id="PF12363">
    <property type="entry name" value="Phage_TAC_12"/>
    <property type="match status" value="1"/>
</dbReference>
<comment type="caution">
    <text evidence="1">The sequence shown here is derived from an EMBL/GenBank/DDBJ whole genome shotgun (WGS) entry which is preliminary data.</text>
</comment>
<evidence type="ECO:0000313" key="1">
    <source>
        <dbReference type="EMBL" id="KRL83993.1"/>
    </source>
</evidence>
<reference evidence="1 2" key="1">
    <citation type="journal article" date="2015" name="Genome Announc.">
        <title>Expanding the biotechnology potential of lactobacilli through comparative genomics of 213 strains and associated genera.</title>
        <authorList>
            <person name="Sun Z."/>
            <person name="Harris H.M."/>
            <person name="McCann A."/>
            <person name="Guo C."/>
            <person name="Argimon S."/>
            <person name="Zhang W."/>
            <person name="Yang X."/>
            <person name="Jeffery I.B."/>
            <person name="Cooney J.C."/>
            <person name="Kagawa T.F."/>
            <person name="Liu W."/>
            <person name="Song Y."/>
            <person name="Salvetti E."/>
            <person name="Wrobel A."/>
            <person name="Rasinkangas P."/>
            <person name="Parkhill J."/>
            <person name="Rea M.C."/>
            <person name="O'Sullivan O."/>
            <person name="Ritari J."/>
            <person name="Douillard F.P."/>
            <person name="Paul Ross R."/>
            <person name="Yang R."/>
            <person name="Briner A.E."/>
            <person name="Felis G.E."/>
            <person name="de Vos W.M."/>
            <person name="Barrangou R."/>
            <person name="Klaenhammer T.R."/>
            <person name="Caufield P.W."/>
            <person name="Cui Y."/>
            <person name="Zhang H."/>
            <person name="O'Toole P.W."/>
        </authorList>
    </citation>
    <scope>NUCLEOTIDE SEQUENCE [LARGE SCALE GENOMIC DNA]</scope>
    <source>
        <strain evidence="1 2">DSM 16634</strain>
    </source>
</reference>
<dbReference type="Proteomes" id="UP000051324">
    <property type="component" value="Unassembled WGS sequence"/>
</dbReference>
<dbReference type="eggNOG" id="ENOG50335T1">
    <property type="taxonomic scope" value="Bacteria"/>
</dbReference>
<dbReference type="OrthoDB" id="2067392at2"/>
<dbReference type="PATRIC" id="fig|1423724.4.peg.1320"/>
<proteinExistence type="predicted"/>
<dbReference type="STRING" id="1423724.FC32_GL001264"/>
<keyword evidence="2" id="KW-1185">Reference proteome</keyword>
<evidence type="ECO:0000313" key="2">
    <source>
        <dbReference type="Proteomes" id="UP000051324"/>
    </source>
</evidence>
<dbReference type="EMBL" id="AZFT01000053">
    <property type="protein sequence ID" value="KRL83993.1"/>
    <property type="molecule type" value="Genomic_DNA"/>
</dbReference>
<name>A0A0R1TS13_9LACO</name>
<gene>
    <name evidence="1" type="ORF">FC32_GL001264</name>
</gene>
<accession>A0A0R1TS13</accession>
<dbReference type="InterPro" id="IPR024410">
    <property type="entry name" value="Phage_TAC_12"/>
</dbReference>
<dbReference type="RefSeq" id="WP_025087905.1">
    <property type="nucleotide sequence ID" value="NZ_AZFT01000053.1"/>
</dbReference>
<protein>
    <recommendedName>
        <fullName evidence="3">Phage protein</fullName>
    </recommendedName>
</protein>